<dbReference type="InterPro" id="IPR002053">
    <property type="entry name" value="Glyco_hydro_25"/>
</dbReference>
<name>A0ABW1STA0_9LACO</name>
<comment type="similarity">
    <text evidence="1">Belongs to the glycosyl hydrolase 25 family.</text>
</comment>
<gene>
    <name evidence="3" type="ORF">ACFP1G_09550</name>
</gene>
<dbReference type="InterPro" id="IPR017853">
    <property type="entry name" value="GH"/>
</dbReference>
<organism evidence="3 4">
    <name type="scientific">Levilactobacillus tongjiangensis</name>
    <dbReference type="NCBI Taxonomy" id="2486023"/>
    <lineage>
        <taxon>Bacteria</taxon>
        <taxon>Bacillati</taxon>
        <taxon>Bacillota</taxon>
        <taxon>Bacilli</taxon>
        <taxon>Lactobacillales</taxon>
        <taxon>Lactobacillaceae</taxon>
        <taxon>Levilactobacillus</taxon>
    </lineage>
</organism>
<dbReference type="Gene3D" id="3.20.20.80">
    <property type="entry name" value="Glycosidases"/>
    <property type="match status" value="1"/>
</dbReference>
<dbReference type="SUPFAM" id="SSF51445">
    <property type="entry name" value="(Trans)glycosidases"/>
    <property type="match status" value="1"/>
</dbReference>
<evidence type="ECO:0000256" key="2">
    <source>
        <dbReference type="SAM" id="Phobius"/>
    </source>
</evidence>
<dbReference type="PANTHER" id="PTHR34135">
    <property type="entry name" value="LYSOZYME"/>
    <property type="match status" value="1"/>
</dbReference>
<sequence>MKRRDYQPIYDNTFRRHHRLRRWLVVLILLVFAGAGYFGWYQWQSHQREQLANYPVRGVTLNQDSGYLDFQQLANHVTFVYLQATSGATYTDDDFSDNYSRSQGASLKVGVIHTFSFTTSAKRQYHHFKATVGNNSGTLPIMVAVNYYGKYNSNSQDMALQGQKLKHLIEKLRSHYQQGVIVFANKQVLTQFVKPVLPSQDYWIAGGKLSANSKQVKFIEYDADGSVTQNGQEQTVARSVFNGTKQDWRAFTRG</sequence>
<evidence type="ECO:0000313" key="4">
    <source>
        <dbReference type="Proteomes" id="UP001596254"/>
    </source>
</evidence>
<reference evidence="4" key="1">
    <citation type="journal article" date="2019" name="Int. J. Syst. Evol. Microbiol.">
        <title>The Global Catalogue of Microorganisms (GCM) 10K type strain sequencing project: providing services to taxonomists for standard genome sequencing and annotation.</title>
        <authorList>
            <consortium name="The Broad Institute Genomics Platform"/>
            <consortium name="The Broad Institute Genome Sequencing Center for Infectious Disease"/>
            <person name="Wu L."/>
            <person name="Ma J."/>
        </authorList>
    </citation>
    <scope>NUCLEOTIDE SEQUENCE [LARGE SCALE GENOMIC DNA]</scope>
    <source>
        <strain evidence="4">CCM 8905</strain>
    </source>
</reference>
<dbReference type="PANTHER" id="PTHR34135:SF2">
    <property type="entry name" value="LYSOZYME"/>
    <property type="match status" value="1"/>
</dbReference>
<dbReference type="EMBL" id="JBHSSK010000024">
    <property type="protein sequence ID" value="MFC6207711.1"/>
    <property type="molecule type" value="Genomic_DNA"/>
</dbReference>
<evidence type="ECO:0000256" key="1">
    <source>
        <dbReference type="ARBA" id="ARBA00010646"/>
    </source>
</evidence>
<dbReference type="Pfam" id="PF01183">
    <property type="entry name" value="Glyco_hydro_25"/>
    <property type="match status" value="1"/>
</dbReference>
<feature type="transmembrane region" description="Helical" evidence="2">
    <location>
        <begin position="20"/>
        <end position="40"/>
    </location>
</feature>
<evidence type="ECO:0000313" key="3">
    <source>
        <dbReference type="EMBL" id="MFC6207711.1"/>
    </source>
</evidence>
<protein>
    <submittedName>
        <fullName evidence="3">GH25 family lysozyme</fullName>
    </submittedName>
</protein>
<keyword evidence="2" id="KW-1133">Transmembrane helix</keyword>
<dbReference type="PROSITE" id="PS51904">
    <property type="entry name" value="GLYCOSYL_HYDROL_F25_2"/>
    <property type="match status" value="1"/>
</dbReference>
<accession>A0ABW1STA0</accession>
<dbReference type="RefSeq" id="WP_125692278.1">
    <property type="nucleotide sequence ID" value="NZ_JBHSSK010000024.1"/>
</dbReference>
<proteinExistence type="inferred from homology"/>
<keyword evidence="2" id="KW-0812">Transmembrane</keyword>
<dbReference type="Proteomes" id="UP001596254">
    <property type="component" value="Unassembled WGS sequence"/>
</dbReference>
<keyword evidence="4" id="KW-1185">Reference proteome</keyword>
<comment type="caution">
    <text evidence="3">The sequence shown here is derived from an EMBL/GenBank/DDBJ whole genome shotgun (WGS) entry which is preliminary data.</text>
</comment>
<keyword evidence="2" id="KW-0472">Membrane</keyword>